<dbReference type="RefSeq" id="WP_099910485.1">
    <property type="nucleotide sequence ID" value="NZ_AWWI01000060.1"/>
</dbReference>
<organism evidence="2 3">
    <name type="scientific">Puniceibacterium antarcticum</name>
    <dbReference type="NCBI Taxonomy" id="1206336"/>
    <lineage>
        <taxon>Bacteria</taxon>
        <taxon>Pseudomonadati</taxon>
        <taxon>Pseudomonadota</taxon>
        <taxon>Alphaproteobacteria</taxon>
        <taxon>Rhodobacterales</taxon>
        <taxon>Paracoccaceae</taxon>
        <taxon>Puniceibacterium</taxon>
    </lineage>
</organism>
<dbReference type="AlphaFoldDB" id="A0A2G8RG43"/>
<reference evidence="2 3" key="1">
    <citation type="submission" date="2013-09" db="EMBL/GenBank/DDBJ databases">
        <title>Genome sequencing of Phaeobacter antarcticus sp. nov. SM1211.</title>
        <authorList>
            <person name="Zhang X.-Y."/>
            <person name="Liu C."/>
            <person name="Chen X.-L."/>
            <person name="Xie B.-B."/>
            <person name="Qin Q.-L."/>
            <person name="Rong J.-C."/>
            <person name="Zhang Y.-Z."/>
        </authorList>
    </citation>
    <scope>NUCLEOTIDE SEQUENCE [LARGE SCALE GENOMIC DNA]</scope>
    <source>
        <strain evidence="2 3">SM1211</strain>
    </source>
</reference>
<dbReference type="EMBL" id="AWWI01000060">
    <property type="protein sequence ID" value="PIL20537.1"/>
    <property type="molecule type" value="Genomic_DNA"/>
</dbReference>
<protein>
    <submittedName>
        <fullName evidence="2">Uncharacterized protein</fullName>
    </submittedName>
</protein>
<feature type="region of interest" description="Disordered" evidence="1">
    <location>
        <begin position="1"/>
        <end position="22"/>
    </location>
</feature>
<accession>A0A2G8RG43</accession>
<name>A0A2G8RG43_9RHOB</name>
<sequence length="60" mass="5772">MCSAPKVPKSQPALIAAPQTGEAASGNIEARLRQARSGAAANILTSPLGLAGGGKLGGGM</sequence>
<dbReference type="Proteomes" id="UP000231259">
    <property type="component" value="Unassembled WGS sequence"/>
</dbReference>
<comment type="caution">
    <text evidence="2">The sequence shown here is derived from an EMBL/GenBank/DDBJ whole genome shotgun (WGS) entry which is preliminary data.</text>
</comment>
<keyword evidence="3" id="KW-1185">Reference proteome</keyword>
<evidence type="ECO:0000256" key="1">
    <source>
        <dbReference type="SAM" id="MobiDB-lite"/>
    </source>
</evidence>
<evidence type="ECO:0000313" key="3">
    <source>
        <dbReference type="Proteomes" id="UP000231259"/>
    </source>
</evidence>
<gene>
    <name evidence="2" type="ORF">P775_08385</name>
</gene>
<evidence type="ECO:0000313" key="2">
    <source>
        <dbReference type="EMBL" id="PIL20537.1"/>
    </source>
</evidence>
<proteinExistence type="predicted"/>